<feature type="transmembrane region" description="Helical" evidence="8">
    <location>
        <begin position="243"/>
        <end position="266"/>
    </location>
</feature>
<keyword evidence="3" id="KW-1003">Cell membrane</keyword>
<accession>A0A4R2CQP7</accession>
<feature type="transmembrane region" description="Helical" evidence="8">
    <location>
        <begin position="153"/>
        <end position="174"/>
    </location>
</feature>
<keyword evidence="7 8" id="KW-0472">Membrane</keyword>
<feature type="transmembrane region" description="Helical" evidence="8">
    <location>
        <begin position="272"/>
        <end position="290"/>
    </location>
</feature>
<name>A0A4R2CQP7_SHIGR</name>
<keyword evidence="4" id="KW-0997">Cell inner membrane</keyword>
<dbReference type="PANTHER" id="PTHR32196:SF21">
    <property type="entry name" value="ABC TRANSPORTER PERMEASE PROTEIN YPHD-RELATED"/>
    <property type="match status" value="1"/>
</dbReference>
<evidence type="ECO:0000256" key="7">
    <source>
        <dbReference type="ARBA" id="ARBA00023136"/>
    </source>
</evidence>
<evidence type="ECO:0000313" key="9">
    <source>
        <dbReference type="EMBL" id="TCN43678.1"/>
    </source>
</evidence>
<keyword evidence="5 8" id="KW-0812">Transmembrane</keyword>
<feature type="transmembrane region" description="Helical" evidence="8">
    <location>
        <begin position="297"/>
        <end position="318"/>
    </location>
</feature>
<dbReference type="CDD" id="cd06579">
    <property type="entry name" value="TM_PBP1_transp_AraH_like"/>
    <property type="match status" value="1"/>
</dbReference>
<feature type="transmembrane region" description="Helical" evidence="8">
    <location>
        <begin position="42"/>
        <end position="64"/>
    </location>
</feature>
<feature type="transmembrane region" description="Helical" evidence="8">
    <location>
        <begin position="324"/>
        <end position="344"/>
    </location>
</feature>
<evidence type="ECO:0000256" key="5">
    <source>
        <dbReference type="ARBA" id="ARBA00022692"/>
    </source>
</evidence>
<dbReference type="PANTHER" id="PTHR32196">
    <property type="entry name" value="ABC TRANSPORTER PERMEASE PROTEIN YPHD-RELATED-RELATED"/>
    <property type="match status" value="1"/>
</dbReference>
<evidence type="ECO:0000256" key="2">
    <source>
        <dbReference type="ARBA" id="ARBA00022448"/>
    </source>
</evidence>
<evidence type="ECO:0000256" key="6">
    <source>
        <dbReference type="ARBA" id="ARBA00022989"/>
    </source>
</evidence>
<evidence type="ECO:0000313" key="10">
    <source>
        <dbReference type="Proteomes" id="UP000295351"/>
    </source>
</evidence>
<evidence type="ECO:0000256" key="3">
    <source>
        <dbReference type="ARBA" id="ARBA00022475"/>
    </source>
</evidence>
<gene>
    <name evidence="9" type="ORF">EV665_10963</name>
</gene>
<organism evidence="9 10">
    <name type="scientific">Shinella granuli</name>
    <dbReference type="NCBI Taxonomy" id="323621"/>
    <lineage>
        <taxon>Bacteria</taxon>
        <taxon>Pseudomonadati</taxon>
        <taxon>Pseudomonadota</taxon>
        <taxon>Alphaproteobacteria</taxon>
        <taxon>Hyphomicrobiales</taxon>
        <taxon>Rhizobiaceae</taxon>
        <taxon>Shinella</taxon>
    </lineage>
</organism>
<dbReference type="InterPro" id="IPR001851">
    <property type="entry name" value="ABC_transp_permease"/>
</dbReference>
<reference evidence="9 10" key="1">
    <citation type="submission" date="2019-03" db="EMBL/GenBank/DDBJ databases">
        <title>Genomic Encyclopedia of Type Strains, Phase IV (KMG-IV): sequencing the most valuable type-strain genomes for metagenomic binning, comparative biology and taxonomic classification.</title>
        <authorList>
            <person name="Goeker M."/>
        </authorList>
    </citation>
    <scope>NUCLEOTIDE SEQUENCE [LARGE SCALE GENOMIC DNA]</scope>
    <source>
        <strain evidence="9 10">DSM 18401</strain>
    </source>
</reference>
<keyword evidence="6 8" id="KW-1133">Transmembrane helix</keyword>
<dbReference type="Pfam" id="PF02653">
    <property type="entry name" value="BPD_transp_2"/>
    <property type="match status" value="1"/>
</dbReference>
<dbReference type="GO" id="GO:0022857">
    <property type="term" value="F:transmembrane transporter activity"/>
    <property type="evidence" value="ECO:0007669"/>
    <property type="project" value="InterPro"/>
</dbReference>
<comment type="caution">
    <text evidence="9">The sequence shown here is derived from an EMBL/GenBank/DDBJ whole genome shotgun (WGS) entry which is preliminary data.</text>
</comment>
<protein>
    <submittedName>
        <fullName evidence="9">Monosaccharide ABC transporter membrane protein (CUT2 family)</fullName>
    </submittedName>
</protein>
<feature type="transmembrane region" description="Helical" evidence="8">
    <location>
        <begin position="194"/>
        <end position="214"/>
    </location>
</feature>
<sequence>MLVDAPYIPASVIEIEAQKAFETGKPGPAFGRQLATIALRGGALAVFIGVLVVFSVTAPFFLTVGNIGNVLGQSAIAGVLAIGLTIVIIAGGSNVVTGGIDLSLAANMGLSAAVYASLVQAGHGDGLAILGALGTGLAIGAVNAAAVTLAGIVPLLATLAVMNVVAGLELVLTQNTVVPASTDFLAALSAGGPFGIPVLAYILLGFTLVVAAIVQYTPLGLRLYAVGAFPDAARAAGLPVKSFVAGSFLASGLCGGLAGVLSVSYLSGSTTGAGDMLLPVVVTALLGTVFSRRLVPTITGTLLSALFVGFLINGFQLLNISSTLVSGVQGLLILLVVSATTLLGRKENA</sequence>
<keyword evidence="2" id="KW-0813">Transport</keyword>
<dbReference type="AlphaFoldDB" id="A0A4R2CQP7"/>
<feature type="transmembrane region" description="Helical" evidence="8">
    <location>
        <begin position="102"/>
        <end position="121"/>
    </location>
</feature>
<evidence type="ECO:0000256" key="4">
    <source>
        <dbReference type="ARBA" id="ARBA00022519"/>
    </source>
</evidence>
<comment type="subcellular location">
    <subcellularLocation>
        <location evidence="1">Cell membrane</location>
        <topology evidence="1">Multi-pass membrane protein</topology>
    </subcellularLocation>
</comment>
<dbReference type="Proteomes" id="UP000295351">
    <property type="component" value="Unassembled WGS sequence"/>
</dbReference>
<evidence type="ECO:0000256" key="1">
    <source>
        <dbReference type="ARBA" id="ARBA00004651"/>
    </source>
</evidence>
<feature type="transmembrane region" description="Helical" evidence="8">
    <location>
        <begin position="127"/>
        <end position="146"/>
    </location>
</feature>
<dbReference type="GO" id="GO:0005886">
    <property type="term" value="C:plasma membrane"/>
    <property type="evidence" value="ECO:0007669"/>
    <property type="project" value="UniProtKB-SubCell"/>
</dbReference>
<dbReference type="EMBL" id="SLVX01000009">
    <property type="protein sequence ID" value="TCN43678.1"/>
    <property type="molecule type" value="Genomic_DNA"/>
</dbReference>
<evidence type="ECO:0000256" key="8">
    <source>
        <dbReference type="SAM" id="Phobius"/>
    </source>
</evidence>
<dbReference type="RefSeq" id="WP_133034853.1">
    <property type="nucleotide sequence ID" value="NZ_BAABEI010000004.1"/>
</dbReference>
<keyword evidence="10" id="KW-1185">Reference proteome</keyword>
<proteinExistence type="predicted"/>
<feature type="transmembrane region" description="Helical" evidence="8">
    <location>
        <begin position="70"/>
        <end position="90"/>
    </location>
</feature>